<dbReference type="InterPro" id="IPR023753">
    <property type="entry name" value="FAD/NAD-binding_dom"/>
</dbReference>
<reference evidence="8 9" key="1">
    <citation type="submission" date="2020-08" db="EMBL/GenBank/DDBJ databases">
        <title>Genomic Encyclopedia of Type Strains, Phase IV (KMG-IV): sequencing the most valuable type-strain genomes for metagenomic binning, comparative biology and taxonomic classification.</title>
        <authorList>
            <person name="Goeker M."/>
        </authorList>
    </citation>
    <scope>NUCLEOTIDE SEQUENCE [LARGE SCALE GENOMIC DNA]</scope>
    <source>
        <strain evidence="8 9">DSM 14925</strain>
    </source>
</reference>
<feature type="disulfide bond" description="Redox-active" evidence="5">
    <location>
        <begin position="39"/>
        <end position="44"/>
    </location>
</feature>
<dbReference type="Pfam" id="PF02852">
    <property type="entry name" value="Pyr_redox_dim"/>
    <property type="match status" value="1"/>
</dbReference>
<keyword evidence="4" id="KW-0547">Nucleotide-binding</keyword>
<feature type="domain" description="FAD/NAD(P)-binding" evidence="7">
    <location>
        <begin position="2"/>
        <end position="313"/>
    </location>
</feature>
<dbReference type="Gene3D" id="3.50.50.60">
    <property type="entry name" value="FAD/NAD(P)-binding domain"/>
    <property type="match status" value="2"/>
</dbReference>
<evidence type="ECO:0000256" key="2">
    <source>
        <dbReference type="ARBA" id="ARBA00022630"/>
    </source>
</evidence>
<dbReference type="RefSeq" id="WP_183538772.1">
    <property type="nucleotide sequence ID" value="NZ_JACHHV010000004.1"/>
</dbReference>
<evidence type="ECO:0000256" key="1">
    <source>
        <dbReference type="ARBA" id="ARBA00007532"/>
    </source>
</evidence>
<dbReference type="PRINTS" id="PR00411">
    <property type="entry name" value="PNDRDTASEI"/>
</dbReference>
<dbReference type="Pfam" id="PF07992">
    <property type="entry name" value="Pyr_redox_2"/>
    <property type="match status" value="1"/>
</dbReference>
<feature type="binding site" evidence="4">
    <location>
        <begin position="134"/>
        <end position="136"/>
    </location>
    <ligand>
        <name>FAD</name>
        <dbReference type="ChEBI" id="CHEBI:57692"/>
    </ligand>
</feature>
<proteinExistence type="inferred from homology"/>
<evidence type="ECO:0000256" key="3">
    <source>
        <dbReference type="ARBA" id="ARBA00022827"/>
    </source>
</evidence>
<dbReference type="SUPFAM" id="SSF55424">
    <property type="entry name" value="FAD/NAD-linked reductases, dimerisation (C-terminal) domain"/>
    <property type="match status" value="1"/>
</dbReference>
<dbReference type="AlphaFoldDB" id="A0A841C3W9"/>
<feature type="binding site" evidence="4">
    <location>
        <position position="48"/>
    </location>
    <ligand>
        <name>FAD</name>
        <dbReference type="ChEBI" id="CHEBI:57692"/>
    </ligand>
</feature>
<protein>
    <submittedName>
        <fullName evidence="8">Glutathione reductase (NADPH)</fullName>
        <ecNumber evidence="8">1.8.1.7</ecNumber>
    </submittedName>
</protein>
<dbReference type="InterPro" id="IPR036188">
    <property type="entry name" value="FAD/NAD-bd_sf"/>
</dbReference>
<feature type="binding site" evidence="4">
    <location>
        <begin position="169"/>
        <end position="176"/>
    </location>
    <ligand>
        <name>NAD(+)</name>
        <dbReference type="ChEBI" id="CHEBI:57540"/>
    </ligand>
</feature>
<accession>A0A841C3W9</accession>
<keyword evidence="4" id="KW-0520">NAD</keyword>
<dbReference type="InterPro" id="IPR001100">
    <property type="entry name" value="Pyr_nuc-diS_OxRdtase"/>
</dbReference>
<sequence>MFDFIIIGSGPGGLALAYKLKARNYKVAVVEKDKWGGTCPNYGCDPTKVMMAVVEAKQHADQLFGEGLSGGLKIDWESMRQRKLEITDPYAERTFNGLIKSGIECIYGKAKFTSSEELVVDGRVYSARKYIIATGSRARHLSIEGAEYLNDSNHFLNLEHLPQNITFLGTGPVGLELAQLAKGAGAHVTIIAQSNLKIAHFDKEIGEAYLENLKSLGIEFKSQILISKVEKTSKGLILTGNNGFTLETDFVVEGVGRVPNIDLLNLDVLGVETSSSGVIVDEFLQSSNPNIYALGDVVAKSVPHLTPVSEFEGNYLGDNLEMENPKMINYPVIPSVVYGSTKMAEVGILEGKNIKVKFFDTSSWYSYRRIADPVAKVKVAINDQKELVGASIISNVADELVNLITILIQKKVSLEQLDQMILAYPTIASDLNYFF</sequence>
<evidence type="ECO:0000259" key="7">
    <source>
        <dbReference type="Pfam" id="PF07992"/>
    </source>
</evidence>
<comment type="caution">
    <text evidence="8">The sequence shown here is derived from an EMBL/GenBank/DDBJ whole genome shotgun (WGS) entry which is preliminary data.</text>
</comment>
<keyword evidence="9" id="KW-1185">Reference proteome</keyword>
<evidence type="ECO:0000313" key="8">
    <source>
        <dbReference type="EMBL" id="MBB5887513.1"/>
    </source>
</evidence>
<dbReference type="PIRSF" id="PIRSF000350">
    <property type="entry name" value="Mercury_reductase_MerA"/>
    <property type="match status" value="1"/>
</dbReference>
<dbReference type="InterPro" id="IPR016156">
    <property type="entry name" value="FAD/NAD-linked_Rdtase_dimer_sf"/>
</dbReference>
<dbReference type="GO" id="GO:0004362">
    <property type="term" value="F:glutathione-disulfide reductase (NADPH) activity"/>
    <property type="evidence" value="ECO:0007669"/>
    <property type="project" value="UniProtKB-EC"/>
</dbReference>
<dbReference type="PANTHER" id="PTHR43014">
    <property type="entry name" value="MERCURIC REDUCTASE"/>
    <property type="match status" value="1"/>
</dbReference>
<gene>
    <name evidence="8" type="ORF">HNQ37_000384</name>
</gene>
<comment type="similarity">
    <text evidence="1">Belongs to the class-I pyridine nucleotide-disulfide oxidoreductase family.</text>
</comment>
<feature type="binding site" evidence="4">
    <location>
        <position position="296"/>
    </location>
    <ligand>
        <name>FAD</name>
        <dbReference type="ChEBI" id="CHEBI:57692"/>
    </ligand>
</feature>
<comment type="cofactor">
    <cofactor evidence="4">
        <name>FAD</name>
        <dbReference type="ChEBI" id="CHEBI:57692"/>
    </cofactor>
    <text evidence="4">Binds 1 FAD per subunit.</text>
</comment>
<keyword evidence="3 4" id="KW-0274">FAD</keyword>
<dbReference type="Gene3D" id="3.30.390.30">
    <property type="match status" value="1"/>
</dbReference>
<evidence type="ECO:0000256" key="5">
    <source>
        <dbReference type="PIRSR" id="PIRSR000350-4"/>
    </source>
</evidence>
<keyword evidence="2" id="KW-0285">Flavoprotein</keyword>
<feature type="domain" description="Pyridine nucleotide-disulphide oxidoreductase dimerisation" evidence="6">
    <location>
        <begin position="333"/>
        <end position="429"/>
    </location>
</feature>
<evidence type="ECO:0000256" key="4">
    <source>
        <dbReference type="PIRSR" id="PIRSR000350-3"/>
    </source>
</evidence>
<feature type="binding site" evidence="4">
    <location>
        <position position="256"/>
    </location>
    <ligand>
        <name>NAD(+)</name>
        <dbReference type="ChEBI" id="CHEBI:57540"/>
    </ligand>
</feature>
<name>A0A841C3W9_9LACT</name>
<dbReference type="Proteomes" id="UP000562464">
    <property type="component" value="Unassembled WGS sequence"/>
</dbReference>
<evidence type="ECO:0000313" key="9">
    <source>
        <dbReference type="Proteomes" id="UP000562464"/>
    </source>
</evidence>
<dbReference type="EMBL" id="JACHHV010000004">
    <property type="protein sequence ID" value="MBB5887513.1"/>
    <property type="molecule type" value="Genomic_DNA"/>
</dbReference>
<dbReference type="SUPFAM" id="SSF51905">
    <property type="entry name" value="FAD/NAD(P)-binding domain"/>
    <property type="match status" value="1"/>
</dbReference>
<dbReference type="GO" id="GO:0000166">
    <property type="term" value="F:nucleotide binding"/>
    <property type="evidence" value="ECO:0007669"/>
    <property type="project" value="UniProtKB-KW"/>
</dbReference>
<dbReference type="InterPro" id="IPR004099">
    <property type="entry name" value="Pyr_nucl-diS_OxRdtase_dimer"/>
</dbReference>
<dbReference type="PANTHER" id="PTHR43014:SF5">
    <property type="entry name" value="GLUTATHIONE REDUCTASE (NADPH)"/>
    <property type="match status" value="1"/>
</dbReference>
<keyword evidence="8" id="KW-0560">Oxidoreductase</keyword>
<organism evidence="8 9">
    <name type="scientific">Lactovum miscens</name>
    <dbReference type="NCBI Taxonomy" id="190387"/>
    <lineage>
        <taxon>Bacteria</taxon>
        <taxon>Bacillati</taxon>
        <taxon>Bacillota</taxon>
        <taxon>Bacilli</taxon>
        <taxon>Lactobacillales</taxon>
        <taxon>Streptococcaceae</taxon>
        <taxon>Lactovum</taxon>
    </lineage>
</organism>
<dbReference type="PRINTS" id="PR00368">
    <property type="entry name" value="FADPNR"/>
</dbReference>
<dbReference type="EC" id="1.8.1.7" evidence="8"/>
<evidence type="ECO:0000259" key="6">
    <source>
        <dbReference type="Pfam" id="PF02852"/>
    </source>
</evidence>